<evidence type="ECO:0000259" key="2">
    <source>
        <dbReference type="Pfam" id="PF02481"/>
    </source>
</evidence>
<dbReference type="Pfam" id="PF02481">
    <property type="entry name" value="DNA_processg_A"/>
    <property type="match status" value="1"/>
</dbReference>
<dbReference type="HOGENOM" id="CLU_029601_0_3_6"/>
<dbReference type="InterPro" id="IPR057666">
    <property type="entry name" value="DrpA_SLOG"/>
</dbReference>
<dbReference type="STRING" id="663321.REG_1635"/>
<dbReference type="RefSeq" id="WP_006705492.1">
    <property type="nucleotide sequence ID" value="NZ_CAWLGB010000122.1"/>
</dbReference>
<protein>
    <submittedName>
        <fullName evidence="5">Uncharacterized protein smf</fullName>
    </submittedName>
</protein>
<dbReference type="Pfam" id="PF25317">
    <property type="entry name" value="SAM_SMF"/>
    <property type="match status" value="1"/>
</dbReference>
<dbReference type="InterPro" id="IPR036388">
    <property type="entry name" value="WH-like_DNA-bd_sf"/>
</dbReference>
<dbReference type="PANTHER" id="PTHR43022">
    <property type="entry name" value="PROTEIN SMF"/>
    <property type="match status" value="1"/>
</dbReference>
<proteinExistence type="inferred from homology"/>
<dbReference type="InterPro" id="IPR003488">
    <property type="entry name" value="DprA"/>
</dbReference>
<dbReference type="EMBL" id="GL379710">
    <property type="protein sequence ID" value="EFL91224.1"/>
    <property type="molecule type" value="Genomic_DNA"/>
</dbReference>
<reference evidence="5" key="1">
    <citation type="journal article" date="2009" name="Environ. Microbiol.">
        <title>Dynamics of genome evolution in facultative symbionts of aphids.</title>
        <authorList>
            <person name="Degnan P.H."/>
            <person name="Leonardo T.E."/>
            <person name="Cass B.N."/>
            <person name="Hurwitz B."/>
            <person name="Stern D."/>
            <person name="Gibbs R.A."/>
            <person name="Richards S."/>
            <person name="Moran N.A."/>
        </authorList>
    </citation>
    <scope>NUCLEOTIDE SEQUENCE [LARGE SCALE GENOMIC DNA]</scope>
    <source>
        <strain evidence="5">LSR1</strain>
    </source>
</reference>
<organism evidence="5 6">
    <name type="scientific">Candidatus Regiella insecticola LSR1</name>
    <dbReference type="NCBI Taxonomy" id="663321"/>
    <lineage>
        <taxon>Bacteria</taxon>
        <taxon>Pseudomonadati</taxon>
        <taxon>Pseudomonadota</taxon>
        <taxon>Gammaproteobacteria</taxon>
        <taxon>Enterobacterales</taxon>
        <taxon>Enterobacteriaceae</taxon>
        <taxon>aphid secondary symbionts</taxon>
        <taxon>Candidatus Regiella</taxon>
    </lineage>
</organism>
<dbReference type="NCBIfam" id="TIGR00732">
    <property type="entry name" value="dprA"/>
    <property type="match status" value="1"/>
</dbReference>
<comment type="similarity">
    <text evidence="1">Belongs to the DprA/Smf family.</text>
</comment>
<evidence type="ECO:0000313" key="5">
    <source>
        <dbReference type="EMBL" id="EFL91224.1"/>
    </source>
</evidence>
<dbReference type="AlphaFoldDB" id="E0WUV2"/>
<dbReference type="Gene3D" id="3.40.50.450">
    <property type="match status" value="1"/>
</dbReference>
<dbReference type="InterPro" id="IPR041614">
    <property type="entry name" value="DprA_WH"/>
</dbReference>
<evidence type="ECO:0000256" key="1">
    <source>
        <dbReference type="ARBA" id="ARBA00006525"/>
    </source>
</evidence>
<dbReference type="InterPro" id="IPR057338">
    <property type="entry name" value="DprA_SAM"/>
</dbReference>
<name>E0WUV2_9ENTR</name>
<dbReference type="Gene3D" id="1.10.10.10">
    <property type="entry name" value="Winged helix-like DNA-binding domain superfamily/Winged helix DNA-binding domain"/>
    <property type="match status" value="1"/>
</dbReference>
<dbReference type="eggNOG" id="COG0758">
    <property type="taxonomic scope" value="Bacteria"/>
</dbReference>
<dbReference type="SUPFAM" id="SSF102405">
    <property type="entry name" value="MCP/YpsA-like"/>
    <property type="match status" value="1"/>
</dbReference>
<gene>
    <name evidence="5" type="primary">smf</name>
    <name evidence="5" type="ORF">REG_1635</name>
</gene>
<feature type="domain" description="Smf/DprA SAM" evidence="4">
    <location>
        <begin position="1"/>
        <end position="65"/>
    </location>
</feature>
<dbReference type="Pfam" id="PF17782">
    <property type="entry name" value="WHD_DprA"/>
    <property type="match status" value="1"/>
</dbReference>
<evidence type="ECO:0000259" key="3">
    <source>
        <dbReference type="Pfam" id="PF17782"/>
    </source>
</evidence>
<dbReference type="Proteomes" id="UP000005726">
    <property type="component" value="Unassembled WGS sequence"/>
</dbReference>
<accession>E0WUV2</accession>
<dbReference type="NCBIfam" id="NF008007">
    <property type="entry name" value="PRK10736.1"/>
    <property type="match status" value="1"/>
</dbReference>
<evidence type="ECO:0000313" key="6">
    <source>
        <dbReference type="Proteomes" id="UP000005726"/>
    </source>
</evidence>
<dbReference type="GO" id="GO:0009294">
    <property type="term" value="P:DNA-mediated transformation"/>
    <property type="evidence" value="ECO:0007669"/>
    <property type="project" value="InterPro"/>
</dbReference>
<dbReference type="PANTHER" id="PTHR43022:SF1">
    <property type="entry name" value="PROTEIN SMF"/>
    <property type="match status" value="1"/>
</dbReference>
<keyword evidence="6" id="KW-1185">Reference proteome</keyword>
<sequence length="361" mass="39456">MLTTEIWLRMSIVKGLAVARSCTIAKHLIAYADIHSDVLTAVGLDESQSQQFIHASKHYIAATLAWLEHPDHHMLIYGYPTYPQRLSHISSAPLLLFITGDVSVVSQLQIAMVGSRNFSHYGERWARYFTEKLIEQGLVITSGLATGIDGICHHSALSVQGKTIAVLGSGLENIYPRHHYGLAHRIVEQGGALVSEFLVTSPPLATHFPRRNRIISGLSAAVVVVEASLKSGSLITARYALEQGRDVFALPGPWEVEPAAGVHWLIQQGAYLANDPQDIIEQLGGSFQWLPPSEKPSLPKEQMTLPFADVLAHIEYDVTPVDIIAERVDQSVSELVIKLLELELAGWITAVPGGYGRVTGV</sequence>
<evidence type="ECO:0000259" key="4">
    <source>
        <dbReference type="Pfam" id="PF25317"/>
    </source>
</evidence>
<feature type="domain" description="Smf/DprA SLOG" evidence="2">
    <location>
        <begin position="74"/>
        <end position="283"/>
    </location>
</feature>
<feature type="domain" description="DprA winged helix" evidence="3">
    <location>
        <begin position="301"/>
        <end position="354"/>
    </location>
</feature>